<dbReference type="STRING" id="1858805.M5FRC3"/>
<gene>
    <name evidence="1" type="ORF">DACRYDRAFT_41819</name>
</gene>
<dbReference type="EMBL" id="JH795869">
    <property type="protein sequence ID" value="EJT99660.1"/>
    <property type="molecule type" value="Genomic_DNA"/>
</dbReference>
<reference evidence="1 2" key="1">
    <citation type="journal article" date="2012" name="Science">
        <title>The Paleozoic origin of enzymatic lignin decomposition reconstructed from 31 fungal genomes.</title>
        <authorList>
            <person name="Floudas D."/>
            <person name="Binder M."/>
            <person name="Riley R."/>
            <person name="Barry K."/>
            <person name="Blanchette R.A."/>
            <person name="Henrissat B."/>
            <person name="Martinez A.T."/>
            <person name="Otillar R."/>
            <person name="Spatafora J.W."/>
            <person name="Yadav J.S."/>
            <person name="Aerts A."/>
            <person name="Benoit I."/>
            <person name="Boyd A."/>
            <person name="Carlson A."/>
            <person name="Copeland A."/>
            <person name="Coutinho P.M."/>
            <person name="de Vries R.P."/>
            <person name="Ferreira P."/>
            <person name="Findley K."/>
            <person name="Foster B."/>
            <person name="Gaskell J."/>
            <person name="Glotzer D."/>
            <person name="Gorecki P."/>
            <person name="Heitman J."/>
            <person name="Hesse C."/>
            <person name="Hori C."/>
            <person name="Igarashi K."/>
            <person name="Jurgens J.A."/>
            <person name="Kallen N."/>
            <person name="Kersten P."/>
            <person name="Kohler A."/>
            <person name="Kuees U."/>
            <person name="Kumar T.K.A."/>
            <person name="Kuo A."/>
            <person name="LaButti K."/>
            <person name="Larrondo L.F."/>
            <person name="Lindquist E."/>
            <person name="Ling A."/>
            <person name="Lombard V."/>
            <person name="Lucas S."/>
            <person name="Lundell T."/>
            <person name="Martin R."/>
            <person name="McLaughlin D.J."/>
            <person name="Morgenstern I."/>
            <person name="Morin E."/>
            <person name="Murat C."/>
            <person name="Nagy L.G."/>
            <person name="Nolan M."/>
            <person name="Ohm R.A."/>
            <person name="Patyshakuliyeva A."/>
            <person name="Rokas A."/>
            <person name="Ruiz-Duenas F.J."/>
            <person name="Sabat G."/>
            <person name="Salamov A."/>
            <person name="Samejima M."/>
            <person name="Schmutz J."/>
            <person name="Slot J.C."/>
            <person name="St John F."/>
            <person name="Stenlid J."/>
            <person name="Sun H."/>
            <person name="Sun S."/>
            <person name="Syed K."/>
            <person name="Tsang A."/>
            <person name="Wiebenga A."/>
            <person name="Young D."/>
            <person name="Pisabarro A."/>
            <person name="Eastwood D.C."/>
            <person name="Martin F."/>
            <person name="Cullen D."/>
            <person name="Grigoriev I.V."/>
            <person name="Hibbett D.S."/>
        </authorList>
    </citation>
    <scope>NUCLEOTIDE SEQUENCE [LARGE SCALE GENOMIC DNA]</scope>
    <source>
        <strain evidence="1 2">DJM-731 SS1</strain>
    </source>
</reference>
<dbReference type="Proteomes" id="UP000030653">
    <property type="component" value="Unassembled WGS sequence"/>
</dbReference>
<proteinExistence type="predicted"/>
<dbReference type="HOGENOM" id="CLU_2352236_0_0_1"/>
<sequence length="97" mass="11005">RRHILLERSWTGRGKAVIRSLPRSSHTVHRFKVDEVEQTLLISNNSGSLIGGLKVADITSDEILWSLPAVSNVSQRYVEAYAHVEYDSTHGYLVFNR</sequence>
<dbReference type="GeneID" id="63689572"/>
<keyword evidence="2" id="KW-1185">Reference proteome</keyword>
<accession>M5FRC3</accession>
<name>M5FRC3_DACPD</name>
<protein>
    <submittedName>
        <fullName evidence="1">Uncharacterized protein</fullName>
    </submittedName>
</protein>
<feature type="non-terminal residue" evidence="1">
    <location>
        <position position="1"/>
    </location>
</feature>
<organism evidence="1 2">
    <name type="scientific">Dacryopinax primogenitus (strain DJM 731)</name>
    <name type="common">Brown rot fungus</name>
    <dbReference type="NCBI Taxonomy" id="1858805"/>
    <lineage>
        <taxon>Eukaryota</taxon>
        <taxon>Fungi</taxon>
        <taxon>Dikarya</taxon>
        <taxon>Basidiomycota</taxon>
        <taxon>Agaricomycotina</taxon>
        <taxon>Dacrymycetes</taxon>
        <taxon>Dacrymycetales</taxon>
        <taxon>Dacrymycetaceae</taxon>
        <taxon>Dacryopinax</taxon>
    </lineage>
</organism>
<dbReference type="AlphaFoldDB" id="M5FRC3"/>
<feature type="non-terminal residue" evidence="1">
    <location>
        <position position="97"/>
    </location>
</feature>
<evidence type="ECO:0000313" key="1">
    <source>
        <dbReference type="EMBL" id="EJT99660.1"/>
    </source>
</evidence>
<dbReference type="OrthoDB" id="550575at2759"/>
<evidence type="ECO:0000313" key="2">
    <source>
        <dbReference type="Proteomes" id="UP000030653"/>
    </source>
</evidence>
<dbReference type="RefSeq" id="XP_040626558.1">
    <property type="nucleotide sequence ID" value="XM_040774510.1"/>
</dbReference>